<comment type="subcellular location">
    <subcellularLocation>
        <location evidence="1">Membrane</location>
        <topology evidence="1">Multi-pass membrane protein</topology>
    </subcellularLocation>
</comment>
<dbReference type="RefSeq" id="WP_057078653.1">
    <property type="nucleotide sequence ID" value="NZ_BNFJ01000001.1"/>
</dbReference>
<dbReference type="GO" id="GO:0005315">
    <property type="term" value="F:phosphate transmembrane transporter activity"/>
    <property type="evidence" value="ECO:0007669"/>
    <property type="project" value="TreeGrafter"/>
</dbReference>
<evidence type="ECO:0000313" key="6">
    <source>
        <dbReference type="Proteomes" id="UP000281521"/>
    </source>
</evidence>
<evidence type="ECO:0000256" key="4">
    <source>
        <dbReference type="ARBA" id="ARBA00023136"/>
    </source>
</evidence>
<organism evidence="5 6">
    <name type="scientific">Escherichia coli</name>
    <dbReference type="NCBI Taxonomy" id="562"/>
    <lineage>
        <taxon>Bacteria</taxon>
        <taxon>Pseudomonadati</taxon>
        <taxon>Pseudomonadota</taxon>
        <taxon>Gammaproteobacteria</taxon>
        <taxon>Enterobacterales</taxon>
        <taxon>Enterobacteriaceae</taxon>
        <taxon>Escherichia</taxon>
    </lineage>
</organism>
<accession>A0A3P5DHR9</accession>
<evidence type="ECO:0000256" key="1">
    <source>
        <dbReference type="ARBA" id="ARBA00004141"/>
    </source>
</evidence>
<dbReference type="Proteomes" id="UP000281521">
    <property type="component" value="Unassembled WGS sequence"/>
</dbReference>
<evidence type="ECO:0000256" key="2">
    <source>
        <dbReference type="ARBA" id="ARBA00022692"/>
    </source>
</evidence>
<evidence type="ECO:0000313" key="5">
    <source>
        <dbReference type="EMBL" id="VCY81494.1"/>
    </source>
</evidence>
<dbReference type="AlphaFoldDB" id="A0A3P5DHR9"/>
<dbReference type="InterPro" id="IPR001898">
    <property type="entry name" value="SLC13A/DASS"/>
</dbReference>
<reference evidence="5 6" key="1">
    <citation type="submission" date="2018-10" db="EMBL/GenBank/DDBJ databases">
        <authorList>
            <person name="Noll B N."/>
        </authorList>
    </citation>
    <scope>NUCLEOTIDE SEQUENCE [LARGE SCALE GENOMIC DNA]</scope>
    <source>
        <strain evidence="5">Ecoli022</strain>
    </source>
</reference>
<protein>
    <submittedName>
        <fullName evidence="5">Sodium-dependent dicarboxylate transporter SdcS</fullName>
    </submittedName>
</protein>
<proteinExistence type="predicted"/>
<dbReference type="EMBL" id="UWXJ01000001">
    <property type="protein sequence ID" value="VCY81494.1"/>
    <property type="molecule type" value="Genomic_DNA"/>
</dbReference>
<dbReference type="PANTHER" id="PTHR10283">
    <property type="entry name" value="SOLUTE CARRIER FAMILY 13 MEMBER"/>
    <property type="match status" value="1"/>
</dbReference>
<sequence>MHTEQWARTIIPFVAFIIVLCLPEDVFFMPGITVVEQRLIAIFLLAALCWVFEPIPIYTTSILVIVLQLFLVSDKGLTVFTHSLPAEKMGTLLSYQTLMATFASPIIMLFLGGFFLAIAATKYRLDINLARVMLRPFGQRPGAVLFGLMVITAVFSMFMSNTATTAMMLSILVPVLKQLPANDRGRIAFALSIPVAANIGGIGTPIGTPPNAIALKYINEISPISFGQWMLFGVPFVMVLLVFSWCLLCRLFPLSTKTLSLDIKGGFLKNWQAIVVYITSGFTILLWLIGGQFGLNSYVVAMLPVALFSCTRIVNKEDLQTISWDVLWLVAGGIALGIGLEDTGLASRVIESIPFAQASAIGVLLGAMLLTLVMANFMSHTATANLLLPLMSVLAINLPELESIGSATTILLAVTFAASLGMSLPISTPPNALASATGQIGTSDMAKVGVTIGLVGLALTLVMLWLLHILGG</sequence>
<dbReference type="PANTHER" id="PTHR10283:SF92">
    <property type="entry name" value="LOW-AFFINITY PHOSPHATE TRANSPORTER PHO91"/>
    <property type="match status" value="1"/>
</dbReference>
<dbReference type="NCBIfam" id="TIGR00785">
    <property type="entry name" value="dass"/>
    <property type="match status" value="1"/>
</dbReference>
<gene>
    <name evidence="5" type="primary">sdcS_1</name>
    <name evidence="5" type="ORF">BANRA_00113</name>
</gene>
<keyword evidence="3" id="KW-1133">Transmembrane helix</keyword>
<keyword evidence="4" id="KW-0472">Membrane</keyword>
<evidence type="ECO:0000256" key="3">
    <source>
        <dbReference type="ARBA" id="ARBA00022989"/>
    </source>
</evidence>
<name>A0A3P5DHR9_ECOLX</name>
<dbReference type="Pfam" id="PF00939">
    <property type="entry name" value="Na_sulph_symp"/>
    <property type="match status" value="1"/>
</dbReference>
<keyword evidence="2" id="KW-0812">Transmembrane</keyword>
<dbReference type="CDD" id="cd01115">
    <property type="entry name" value="SLC13_permease"/>
    <property type="match status" value="1"/>
</dbReference>
<dbReference type="GO" id="GO:0005886">
    <property type="term" value="C:plasma membrane"/>
    <property type="evidence" value="ECO:0007669"/>
    <property type="project" value="TreeGrafter"/>
</dbReference>